<name>A0ABD2PMI2_9PLAT</name>
<dbReference type="PANTHER" id="PTHR10663">
    <property type="entry name" value="GUANYL-NUCLEOTIDE EXCHANGE FACTOR"/>
    <property type="match status" value="1"/>
</dbReference>
<dbReference type="PROSITE" id="PS50190">
    <property type="entry name" value="SEC7"/>
    <property type="match status" value="1"/>
</dbReference>
<feature type="domain" description="SEC7" evidence="1">
    <location>
        <begin position="73"/>
        <end position="244"/>
    </location>
</feature>
<dbReference type="Proteomes" id="UP001626550">
    <property type="component" value="Unassembled WGS sequence"/>
</dbReference>
<feature type="non-terminal residue" evidence="2">
    <location>
        <position position="245"/>
    </location>
</feature>
<dbReference type="InterPro" id="IPR000904">
    <property type="entry name" value="Sec7_dom"/>
</dbReference>
<comment type="caution">
    <text evidence="2">The sequence shown here is derived from an EMBL/GenBank/DDBJ whole genome shotgun (WGS) entry which is preliminary data.</text>
</comment>
<evidence type="ECO:0000313" key="3">
    <source>
        <dbReference type="Proteomes" id="UP001626550"/>
    </source>
</evidence>
<sequence>MNGEPVDRITLNMLKELSLGETNRLEAIRSERDMIVSKIASLENELAAVSSQIEQDYCPQNGEDSILYRKRRGIEKFEKNSESGLEFLVENKIIENTPDSIAKFFLQENESLCKIALGNYFGNVTKPFNQDVLNCFSRAHDFSNMDLIDALRLFLSTFALPGEAQKIDRILESFAAAYHVQNPDVLPSSDSIYYLSYAIIILNTTMHNESLKQDKVPPPYANEDSFVRMMLDSDATQGYSEQLLR</sequence>
<dbReference type="CDD" id="cd00171">
    <property type="entry name" value="Sec7"/>
    <property type="match status" value="1"/>
</dbReference>
<evidence type="ECO:0000259" key="1">
    <source>
        <dbReference type="PROSITE" id="PS50190"/>
    </source>
</evidence>
<dbReference type="InterPro" id="IPR023394">
    <property type="entry name" value="Sec7_C_sf"/>
</dbReference>
<evidence type="ECO:0000313" key="2">
    <source>
        <dbReference type="EMBL" id="KAL3308735.1"/>
    </source>
</evidence>
<gene>
    <name evidence="2" type="primary">CYTH1_2</name>
    <name evidence="2" type="ORF">Ciccas_012729</name>
</gene>
<dbReference type="InterPro" id="IPR035999">
    <property type="entry name" value="Sec7_dom_sf"/>
</dbReference>
<dbReference type="SMART" id="SM00222">
    <property type="entry name" value="Sec7"/>
    <property type="match status" value="1"/>
</dbReference>
<reference evidence="2 3" key="1">
    <citation type="submission" date="2024-11" db="EMBL/GenBank/DDBJ databases">
        <title>Adaptive evolution of stress response genes in parasites aligns with host niche diversity.</title>
        <authorList>
            <person name="Hahn C."/>
            <person name="Resl P."/>
        </authorList>
    </citation>
    <scope>NUCLEOTIDE SEQUENCE [LARGE SCALE GENOMIC DNA]</scope>
    <source>
        <strain evidence="2">EGGRZ-B1_66</strain>
        <tissue evidence="2">Body</tissue>
    </source>
</reference>
<accession>A0ABD2PMI2</accession>
<organism evidence="2 3">
    <name type="scientific">Cichlidogyrus casuarinus</name>
    <dbReference type="NCBI Taxonomy" id="1844966"/>
    <lineage>
        <taxon>Eukaryota</taxon>
        <taxon>Metazoa</taxon>
        <taxon>Spiralia</taxon>
        <taxon>Lophotrochozoa</taxon>
        <taxon>Platyhelminthes</taxon>
        <taxon>Monogenea</taxon>
        <taxon>Monopisthocotylea</taxon>
        <taxon>Dactylogyridea</taxon>
        <taxon>Ancyrocephalidae</taxon>
        <taxon>Cichlidogyrus</taxon>
    </lineage>
</organism>
<dbReference type="SUPFAM" id="SSF48425">
    <property type="entry name" value="Sec7 domain"/>
    <property type="match status" value="1"/>
</dbReference>
<dbReference type="Pfam" id="PF01369">
    <property type="entry name" value="Sec7"/>
    <property type="match status" value="1"/>
</dbReference>
<dbReference type="AlphaFoldDB" id="A0ABD2PMI2"/>
<protein>
    <submittedName>
        <fullName evidence="2">Cytohesin-1</fullName>
    </submittedName>
</protein>
<dbReference type="EMBL" id="JBJKFK010004761">
    <property type="protein sequence ID" value="KAL3308735.1"/>
    <property type="molecule type" value="Genomic_DNA"/>
</dbReference>
<proteinExistence type="predicted"/>
<keyword evidence="3" id="KW-1185">Reference proteome</keyword>
<dbReference type="Gene3D" id="1.10.1000.11">
    <property type="entry name" value="Arf Nucleotide-binding Site Opener,domain 2"/>
    <property type="match status" value="1"/>
</dbReference>
<dbReference type="Gene3D" id="1.10.220.20">
    <property type="match status" value="1"/>
</dbReference>